<keyword evidence="1" id="KW-0813">Transport</keyword>
<dbReference type="InterPro" id="IPR017871">
    <property type="entry name" value="ABC_transporter-like_CS"/>
</dbReference>
<comment type="caution">
    <text evidence="10">The sequence shown here is derived from an EMBL/GenBank/DDBJ whole genome shotgun (WGS) entry which is preliminary data.</text>
</comment>
<evidence type="ECO:0000256" key="7">
    <source>
        <dbReference type="ARBA" id="ARBA00023065"/>
    </source>
</evidence>
<evidence type="ECO:0000313" key="10">
    <source>
        <dbReference type="EMBL" id="GIQ64552.1"/>
    </source>
</evidence>
<protein>
    <recommendedName>
        <fullName evidence="9">ABC transporter domain-containing protein</fullName>
    </recommendedName>
</protein>
<keyword evidence="11" id="KW-1185">Reference proteome</keyword>
<evidence type="ECO:0000256" key="5">
    <source>
        <dbReference type="ARBA" id="ARBA00022840"/>
    </source>
</evidence>
<keyword evidence="8" id="KW-0472">Membrane</keyword>
<dbReference type="PROSITE" id="PS50893">
    <property type="entry name" value="ABC_TRANSPORTER_2"/>
    <property type="match status" value="1"/>
</dbReference>
<dbReference type="Proteomes" id="UP000680304">
    <property type="component" value="Unassembled WGS sequence"/>
</dbReference>
<evidence type="ECO:0000256" key="4">
    <source>
        <dbReference type="ARBA" id="ARBA00022741"/>
    </source>
</evidence>
<organism evidence="10 11">
    <name type="scientific">Paenibacillus cisolokensis</name>
    <dbReference type="NCBI Taxonomy" id="1658519"/>
    <lineage>
        <taxon>Bacteria</taxon>
        <taxon>Bacillati</taxon>
        <taxon>Bacillota</taxon>
        <taxon>Bacilli</taxon>
        <taxon>Bacillales</taxon>
        <taxon>Paenibacillaceae</taxon>
        <taxon>Paenibacillus</taxon>
    </lineage>
</organism>
<dbReference type="PANTHER" id="PTHR42781:SF4">
    <property type="entry name" value="SPERMIDINE_PUTRESCINE IMPORT ATP-BINDING PROTEIN POTA"/>
    <property type="match status" value="1"/>
</dbReference>
<evidence type="ECO:0000259" key="9">
    <source>
        <dbReference type="PROSITE" id="PS50893"/>
    </source>
</evidence>
<dbReference type="InterPro" id="IPR027417">
    <property type="entry name" value="P-loop_NTPase"/>
</dbReference>
<proteinExistence type="predicted"/>
<dbReference type="Gene3D" id="3.40.50.300">
    <property type="entry name" value="P-loop containing nucleotide triphosphate hydrolases"/>
    <property type="match status" value="1"/>
</dbReference>
<reference evidence="10 11" key="1">
    <citation type="submission" date="2021-04" db="EMBL/GenBank/DDBJ databases">
        <title>Draft genome sequence of Paenibacillus cisolokensis, LC2-13A.</title>
        <authorList>
            <person name="Uke A."/>
            <person name="Chhe C."/>
            <person name="Baramee S."/>
            <person name="Kosugi A."/>
        </authorList>
    </citation>
    <scope>NUCLEOTIDE SEQUENCE [LARGE SCALE GENOMIC DNA]</scope>
    <source>
        <strain evidence="10 11">LC2-13A</strain>
    </source>
</reference>
<keyword evidence="6" id="KW-0408">Iron</keyword>
<keyword evidence="7" id="KW-0406">Ion transport</keyword>
<gene>
    <name evidence="10" type="ORF">PACILC2_31200</name>
</gene>
<keyword evidence="3" id="KW-0410">Iron transport</keyword>
<dbReference type="CDD" id="cd03259">
    <property type="entry name" value="ABC_Carb_Solutes_like"/>
    <property type="match status" value="1"/>
</dbReference>
<keyword evidence="5" id="KW-0067">ATP-binding</keyword>
<dbReference type="Pfam" id="PF00005">
    <property type="entry name" value="ABC_tran"/>
    <property type="match status" value="1"/>
</dbReference>
<dbReference type="PROSITE" id="PS00211">
    <property type="entry name" value="ABC_TRANSPORTER_1"/>
    <property type="match status" value="1"/>
</dbReference>
<feature type="domain" description="ABC transporter" evidence="9">
    <location>
        <begin position="4"/>
        <end position="217"/>
    </location>
</feature>
<dbReference type="InterPro" id="IPR003439">
    <property type="entry name" value="ABC_transporter-like_ATP-bd"/>
</dbReference>
<evidence type="ECO:0000256" key="2">
    <source>
        <dbReference type="ARBA" id="ARBA00022475"/>
    </source>
</evidence>
<evidence type="ECO:0000256" key="1">
    <source>
        <dbReference type="ARBA" id="ARBA00022448"/>
    </source>
</evidence>
<evidence type="ECO:0000256" key="3">
    <source>
        <dbReference type="ARBA" id="ARBA00022496"/>
    </source>
</evidence>
<dbReference type="EMBL" id="BOVJ01000100">
    <property type="protein sequence ID" value="GIQ64552.1"/>
    <property type="molecule type" value="Genomic_DNA"/>
</dbReference>
<dbReference type="InterPro" id="IPR015853">
    <property type="entry name" value="ABC_transpr_FbpC"/>
</dbReference>
<evidence type="ECO:0000256" key="6">
    <source>
        <dbReference type="ARBA" id="ARBA00023004"/>
    </source>
</evidence>
<dbReference type="InterPro" id="IPR003593">
    <property type="entry name" value="AAA+_ATPase"/>
</dbReference>
<evidence type="ECO:0000256" key="8">
    <source>
        <dbReference type="ARBA" id="ARBA00023136"/>
    </source>
</evidence>
<keyword evidence="4" id="KW-0547">Nucleotide-binding</keyword>
<accession>A0ABQ4N8M8</accession>
<keyword evidence="2" id="KW-1003">Cell membrane</keyword>
<evidence type="ECO:0000313" key="11">
    <source>
        <dbReference type="Proteomes" id="UP000680304"/>
    </source>
</evidence>
<dbReference type="PANTHER" id="PTHR42781">
    <property type="entry name" value="SPERMIDINE/PUTRESCINE IMPORT ATP-BINDING PROTEIN POTA"/>
    <property type="match status" value="1"/>
</dbReference>
<sequence length="217" mass="23992">MKVVEMHRVSFTYAGSSDLILQDVSLDVGQGEIVGLLGPSGSGKSTLLRLIAGLEAPTAGRIAVCGKTVADRTTFVPPESRGIGMVFQDYALFPHMTVARNIEFGLHRIPRGERKQRVRQMLELVQLPEYGSRYPHELSGGQQQRVALARALAPKPSLLLMDEPFSNLDAALKADIRRELRDILRRAEMACLFVTHDREDVEAICDRSITIDAKVLV</sequence>
<dbReference type="InterPro" id="IPR050093">
    <property type="entry name" value="ABC_SmlMolc_Importer"/>
</dbReference>
<dbReference type="SUPFAM" id="SSF52540">
    <property type="entry name" value="P-loop containing nucleoside triphosphate hydrolases"/>
    <property type="match status" value="1"/>
</dbReference>
<dbReference type="RefSeq" id="WP_213529204.1">
    <property type="nucleotide sequence ID" value="NZ_BOVJ01000100.1"/>
</dbReference>
<dbReference type="SMART" id="SM00382">
    <property type="entry name" value="AAA"/>
    <property type="match status" value="1"/>
</dbReference>
<name>A0ABQ4N8M8_9BACL</name>